<accession>A0A2K3DQX2</accession>
<dbReference type="InParanoid" id="A0A2K3DQX2"/>
<feature type="transmembrane region" description="Helical" evidence="1">
    <location>
        <begin position="140"/>
        <end position="159"/>
    </location>
</feature>
<keyword evidence="1" id="KW-0812">Transmembrane</keyword>
<evidence type="ECO:0000313" key="2">
    <source>
        <dbReference type="EMBL" id="PNW82930.1"/>
    </source>
</evidence>
<evidence type="ECO:0008006" key="4">
    <source>
        <dbReference type="Google" id="ProtNLM"/>
    </source>
</evidence>
<dbReference type="ExpressionAtlas" id="A0A2K3DQX2">
    <property type="expression patterns" value="baseline"/>
</dbReference>
<sequence length="180" mass="18023">MALVGLRAALESLLGPARAGRFTDADLRLLLEGGYATLDDLKDASYTGLQQAGLKPARADQIIHAQGGVAAAGRGAAAGPSSGSTAASSGSKLLALAVGLPLLLIALTVDCGVSKVDEAVRCARACTSYTQELRCKGVRGVGFLGSVGMGVAAAIGTCLKRMMRLCPGSSSGLDDDRSSG</sequence>
<dbReference type="GeneID" id="5716987"/>
<name>A0A2K3DQX2_CHLRE</name>
<proteinExistence type="predicted"/>
<dbReference type="EMBL" id="CM008967">
    <property type="protein sequence ID" value="PNW82930.1"/>
    <property type="molecule type" value="Genomic_DNA"/>
</dbReference>
<dbReference type="KEGG" id="cre:CHLRE_06g300139v5"/>
<dbReference type="AlphaFoldDB" id="A0A2K3DQX2"/>
<keyword evidence="3" id="KW-1185">Reference proteome</keyword>
<keyword evidence="1" id="KW-1133">Transmembrane helix</keyword>
<protein>
    <recommendedName>
        <fullName evidence="4">SAM domain-containing protein</fullName>
    </recommendedName>
</protein>
<dbReference type="Proteomes" id="UP000006906">
    <property type="component" value="Chromosome 6"/>
</dbReference>
<dbReference type="PaxDb" id="3055-EDP05020"/>
<keyword evidence="1" id="KW-0472">Membrane</keyword>
<reference evidence="2 3" key="1">
    <citation type="journal article" date="2007" name="Science">
        <title>The Chlamydomonas genome reveals the evolution of key animal and plant functions.</title>
        <authorList>
            <person name="Merchant S.S."/>
            <person name="Prochnik S.E."/>
            <person name="Vallon O."/>
            <person name="Harris E.H."/>
            <person name="Karpowicz S.J."/>
            <person name="Witman G.B."/>
            <person name="Terry A."/>
            <person name="Salamov A."/>
            <person name="Fritz-Laylin L.K."/>
            <person name="Marechal-Drouard L."/>
            <person name="Marshall W.F."/>
            <person name="Qu L.H."/>
            <person name="Nelson D.R."/>
            <person name="Sanderfoot A.A."/>
            <person name="Spalding M.H."/>
            <person name="Kapitonov V.V."/>
            <person name="Ren Q."/>
            <person name="Ferris P."/>
            <person name="Lindquist E."/>
            <person name="Shapiro H."/>
            <person name="Lucas S.M."/>
            <person name="Grimwood J."/>
            <person name="Schmutz J."/>
            <person name="Cardol P."/>
            <person name="Cerutti H."/>
            <person name="Chanfreau G."/>
            <person name="Chen C.L."/>
            <person name="Cognat V."/>
            <person name="Croft M.T."/>
            <person name="Dent R."/>
            <person name="Dutcher S."/>
            <person name="Fernandez E."/>
            <person name="Fukuzawa H."/>
            <person name="Gonzalez-Ballester D."/>
            <person name="Gonzalez-Halphen D."/>
            <person name="Hallmann A."/>
            <person name="Hanikenne M."/>
            <person name="Hippler M."/>
            <person name="Inwood W."/>
            <person name="Jabbari K."/>
            <person name="Kalanon M."/>
            <person name="Kuras R."/>
            <person name="Lefebvre P.A."/>
            <person name="Lemaire S.D."/>
            <person name="Lobanov A.V."/>
            <person name="Lohr M."/>
            <person name="Manuell A."/>
            <person name="Meier I."/>
            <person name="Mets L."/>
            <person name="Mittag M."/>
            <person name="Mittelmeier T."/>
            <person name="Moroney J.V."/>
            <person name="Moseley J."/>
            <person name="Napoli C."/>
            <person name="Nedelcu A.M."/>
            <person name="Niyogi K."/>
            <person name="Novoselov S.V."/>
            <person name="Paulsen I.T."/>
            <person name="Pazour G."/>
            <person name="Purton S."/>
            <person name="Ral J.P."/>
            <person name="Riano-Pachon D.M."/>
            <person name="Riekhof W."/>
            <person name="Rymarquis L."/>
            <person name="Schroda M."/>
            <person name="Stern D."/>
            <person name="Umen J."/>
            <person name="Willows R."/>
            <person name="Wilson N."/>
            <person name="Zimmer S.L."/>
            <person name="Allmer J."/>
            <person name="Balk J."/>
            <person name="Bisova K."/>
            <person name="Chen C.J."/>
            <person name="Elias M."/>
            <person name="Gendler K."/>
            <person name="Hauser C."/>
            <person name="Lamb M.R."/>
            <person name="Ledford H."/>
            <person name="Long J.C."/>
            <person name="Minagawa J."/>
            <person name="Page M.D."/>
            <person name="Pan J."/>
            <person name="Pootakham W."/>
            <person name="Roje S."/>
            <person name="Rose A."/>
            <person name="Stahlberg E."/>
            <person name="Terauchi A.M."/>
            <person name="Yang P."/>
            <person name="Ball S."/>
            <person name="Bowler C."/>
            <person name="Dieckmann C.L."/>
            <person name="Gladyshev V.N."/>
            <person name="Green P."/>
            <person name="Jorgensen R."/>
            <person name="Mayfield S."/>
            <person name="Mueller-Roeber B."/>
            <person name="Rajamani S."/>
            <person name="Sayre R.T."/>
            <person name="Brokstein P."/>
            <person name="Dubchak I."/>
            <person name="Goodstein D."/>
            <person name="Hornick L."/>
            <person name="Huang Y.W."/>
            <person name="Jhaveri J."/>
            <person name="Luo Y."/>
            <person name="Martinez D."/>
            <person name="Ngau W.C."/>
            <person name="Otillar B."/>
            <person name="Poliakov A."/>
            <person name="Porter A."/>
            <person name="Szajkowski L."/>
            <person name="Werner G."/>
            <person name="Zhou K."/>
            <person name="Grigoriev I.V."/>
            <person name="Rokhsar D.S."/>
            <person name="Grossman A.R."/>
        </authorList>
    </citation>
    <scope>NUCLEOTIDE SEQUENCE [LARGE SCALE GENOMIC DNA]</scope>
    <source>
        <strain evidence="3">CC-503</strain>
    </source>
</reference>
<dbReference type="RefSeq" id="XP_001691287.2">
    <property type="nucleotide sequence ID" value="XM_001691235.2"/>
</dbReference>
<organism evidence="2 3">
    <name type="scientific">Chlamydomonas reinhardtii</name>
    <name type="common">Chlamydomonas smithii</name>
    <dbReference type="NCBI Taxonomy" id="3055"/>
    <lineage>
        <taxon>Eukaryota</taxon>
        <taxon>Viridiplantae</taxon>
        <taxon>Chlorophyta</taxon>
        <taxon>core chlorophytes</taxon>
        <taxon>Chlorophyceae</taxon>
        <taxon>CS clade</taxon>
        <taxon>Chlamydomonadales</taxon>
        <taxon>Chlamydomonadaceae</taxon>
        <taxon>Chlamydomonas</taxon>
    </lineage>
</organism>
<dbReference type="Gramene" id="PNW82930">
    <property type="protein sequence ID" value="PNW82930"/>
    <property type="gene ID" value="CHLRE_06g300139v5"/>
</dbReference>
<gene>
    <name evidence="2" type="ORF">CHLRE_06g300139v5</name>
</gene>
<evidence type="ECO:0000256" key="1">
    <source>
        <dbReference type="SAM" id="Phobius"/>
    </source>
</evidence>
<evidence type="ECO:0000313" key="3">
    <source>
        <dbReference type="Proteomes" id="UP000006906"/>
    </source>
</evidence>